<feature type="domain" description="Peptidase M24" evidence="1">
    <location>
        <begin position="167"/>
        <end position="356"/>
    </location>
</feature>
<feature type="domain" description="Creatinase N-terminal" evidence="2">
    <location>
        <begin position="15"/>
        <end position="156"/>
    </location>
</feature>
<dbReference type="InterPro" id="IPR036005">
    <property type="entry name" value="Creatinase/aminopeptidase-like"/>
</dbReference>
<dbReference type="PANTHER" id="PTHR46112:SF2">
    <property type="entry name" value="XAA-PRO AMINOPEPTIDASE P-RELATED"/>
    <property type="match status" value="1"/>
</dbReference>
<dbReference type="InterPro" id="IPR000587">
    <property type="entry name" value="Creatinase_N"/>
</dbReference>
<dbReference type="EMBL" id="UINC01090609">
    <property type="protein sequence ID" value="SVC42704.1"/>
    <property type="molecule type" value="Genomic_DNA"/>
</dbReference>
<evidence type="ECO:0008006" key="4">
    <source>
        <dbReference type="Google" id="ProtNLM"/>
    </source>
</evidence>
<dbReference type="Gene3D" id="3.40.350.10">
    <property type="entry name" value="Creatinase/prolidase N-terminal domain"/>
    <property type="match status" value="1"/>
</dbReference>
<accession>A0A382M137</accession>
<dbReference type="InterPro" id="IPR029149">
    <property type="entry name" value="Creatin/AminoP/Spt16_N"/>
</dbReference>
<dbReference type="SUPFAM" id="SSF53092">
    <property type="entry name" value="Creatinase/prolidase N-terminal domain"/>
    <property type="match status" value="1"/>
</dbReference>
<sequence length="356" mass="39542">MSIKTEITLTELHSRIENIREYMDQHKIEGLCIFGATRIFYYSGFHHLPTERPVVLVLPKNGELALLVPSLEEENIPVRTPHIKELKMYREYPGIPHPMEHLAELLADKGLSNKTLGVDSDNWGGGWGYRGPSLREVAPNAKLINIRDVIDDIKMVKSKEELGLINISAHFANLAHGVLLENIEIGRTELDICNESSSQATAFMLKTMPPDWEPMGRSGANIGFTSGPKTALNHHQAGARRIQEGDVILTGSGPQVGGYQCELERMLIMGKPTEKHKQYFDLEVKAQDAAFDAIKPGAKCCEIELAVNKFLEKNDLYSLTRTHIGHGLGMEGHEAPFFDIGDEAVLKPGMVMSVEP</sequence>
<dbReference type="Pfam" id="PF01321">
    <property type="entry name" value="Creatinase_N"/>
    <property type="match status" value="1"/>
</dbReference>
<dbReference type="SUPFAM" id="SSF55920">
    <property type="entry name" value="Creatinase/aminopeptidase"/>
    <property type="match status" value="1"/>
</dbReference>
<dbReference type="Gene3D" id="3.90.230.10">
    <property type="entry name" value="Creatinase/methionine aminopeptidase superfamily"/>
    <property type="match status" value="1"/>
</dbReference>
<dbReference type="CDD" id="cd01066">
    <property type="entry name" value="APP_MetAP"/>
    <property type="match status" value="1"/>
</dbReference>
<dbReference type="InterPro" id="IPR050659">
    <property type="entry name" value="Peptidase_M24B"/>
</dbReference>
<reference evidence="3" key="1">
    <citation type="submission" date="2018-05" db="EMBL/GenBank/DDBJ databases">
        <authorList>
            <person name="Lanie J.A."/>
            <person name="Ng W.-L."/>
            <person name="Kazmierczak K.M."/>
            <person name="Andrzejewski T.M."/>
            <person name="Davidsen T.M."/>
            <person name="Wayne K.J."/>
            <person name="Tettelin H."/>
            <person name="Glass J.I."/>
            <person name="Rusch D."/>
            <person name="Podicherti R."/>
            <person name="Tsui H.-C.T."/>
            <person name="Winkler M.E."/>
        </authorList>
    </citation>
    <scope>NUCLEOTIDE SEQUENCE</scope>
</reference>
<dbReference type="InterPro" id="IPR000994">
    <property type="entry name" value="Pept_M24"/>
</dbReference>
<proteinExistence type="predicted"/>
<feature type="non-terminal residue" evidence="3">
    <location>
        <position position="356"/>
    </location>
</feature>
<dbReference type="Pfam" id="PF00557">
    <property type="entry name" value="Peptidase_M24"/>
    <property type="match status" value="1"/>
</dbReference>
<dbReference type="PANTHER" id="PTHR46112">
    <property type="entry name" value="AMINOPEPTIDASE"/>
    <property type="match status" value="1"/>
</dbReference>
<evidence type="ECO:0000313" key="3">
    <source>
        <dbReference type="EMBL" id="SVC42704.1"/>
    </source>
</evidence>
<name>A0A382M137_9ZZZZ</name>
<evidence type="ECO:0000259" key="1">
    <source>
        <dbReference type="Pfam" id="PF00557"/>
    </source>
</evidence>
<organism evidence="3">
    <name type="scientific">marine metagenome</name>
    <dbReference type="NCBI Taxonomy" id="408172"/>
    <lineage>
        <taxon>unclassified sequences</taxon>
        <taxon>metagenomes</taxon>
        <taxon>ecological metagenomes</taxon>
    </lineage>
</organism>
<gene>
    <name evidence="3" type="ORF">METZ01_LOCUS295558</name>
</gene>
<evidence type="ECO:0000259" key="2">
    <source>
        <dbReference type="Pfam" id="PF01321"/>
    </source>
</evidence>
<dbReference type="AlphaFoldDB" id="A0A382M137"/>
<protein>
    <recommendedName>
        <fullName evidence="4">Peptidase M24 domain-containing protein</fullName>
    </recommendedName>
</protein>